<feature type="compositionally biased region" description="Polar residues" evidence="1">
    <location>
        <begin position="453"/>
        <end position="468"/>
    </location>
</feature>
<accession>A0A914HHE9</accession>
<protein>
    <submittedName>
        <fullName evidence="5">Reelin domain-containing protein</fullName>
    </submittedName>
</protein>
<name>A0A914HHE9_GLORO</name>
<feature type="region of interest" description="Disordered" evidence="1">
    <location>
        <begin position="319"/>
        <end position="351"/>
    </location>
</feature>
<keyword evidence="4" id="KW-1185">Reference proteome</keyword>
<feature type="compositionally biased region" description="Pro residues" evidence="1">
    <location>
        <begin position="882"/>
        <end position="893"/>
    </location>
</feature>
<reference evidence="5" key="1">
    <citation type="submission" date="2022-11" db="UniProtKB">
        <authorList>
            <consortium name="WormBaseParasite"/>
        </authorList>
    </citation>
    <scope>IDENTIFICATION</scope>
</reference>
<feature type="compositionally biased region" description="Polar residues" evidence="1">
    <location>
        <begin position="899"/>
        <end position="925"/>
    </location>
</feature>
<dbReference type="Gene3D" id="2.60.40.4060">
    <property type="entry name" value="Reeler domain"/>
    <property type="match status" value="1"/>
</dbReference>
<feature type="region of interest" description="Disordered" evidence="1">
    <location>
        <begin position="1185"/>
        <end position="1210"/>
    </location>
</feature>
<feature type="region of interest" description="Disordered" evidence="1">
    <location>
        <begin position="530"/>
        <end position="667"/>
    </location>
</feature>
<evidence type="ECO:0000313" key="5">
    <source>
        <dbReference type="WBParaSite" id="Gr19_v10_g17530.t1"/>
    </source>
</evidence>
<feature type="compositionally biased region" description="Basic and acidic residues" evidence="1">
    <location>
        <begin position="724"/>
        <end position="736"/>
    </location>
</feature>
<feature type="compositionally biased region" description="Polar residues" evidence="1">
    <location>
        <begin position="1197"/>
        <end position="1210"/>
    </location>
</feature>
<evidence type="ECO:0000259" key="3">
    <source>
        <dbReference type="PROSITE" id="PS51019"/>
    </source>
</evidence>
<sequence length="1210" mass="132257">MALLFLLFALSFDFSSGWPDGAPCLRTVYESMNPLEAVEHQGGLQLSDPPFTIELDAQCYYPGQPISVCLHGNGSTEFKGFAMQSLVFDAFRVGTRRTGQFLRMDDNGSWQFQCFRIRDSVTHSHDDKKGRMTMWWRGDFNGETVQFVATVVQNLKRFWVKSVVSMPIPPCSTRASFGPWNKGTPTVPPPTDNFKKETFELFNPGSAAQLISEISAVPAEGRSRLLPRPSSPPSQPDPVFFRTPEPATTIATTPSFFRPNQQFQRFGQNSACRDKTSSRHCLQWIQFCPTNPWMGQFCKATCRIISSFLLDDQMHPSQHQQLQTFGNSASANSAHSSPMKRVPPPALSPLASPMESRRLFVPPASAHPPASSSADHSMLNALQLGYTLAGPAQPARLLVDPHTGQQYFVPTAPQPMPYFAAPTPLYYPNQFYPTPASTATAQSQSGFMFANQPPTTLWSPQPLSSATPPSLLRQRAQSPSAVSSALGGRHHHQTQHSSSAYHVEVPLSSVGSMCEEAEFEQYQHQQEAFQRQQQIRLSSESRGSLRSAVGNNRLEMNSNRMDLNGNDRSSPPQTASGHTQSVPPRQLLQLQPDHHSTGGSSSESTSGFASGRDRLRTGDISDGRSPPQSPFMRKERTHFLSGQDEDGNHRRSDSPKSPSLPKPPAPRMKAIRMDIDLNRPVSPPEQRQVSVRTTVVRTAPPTAFTISFNDVSSKAMDIPNSTDRPVETGHDVREPSLQEAARQAPTGRRLMATRRNVPPRPVPERGERIGTDSGDLRGKDSEDGDGHGDELGDDAEDMASETGTYVVESKKMSQSQPPVTSTVSPRGEQSGNSVHPSTCSPSSSASSSSRTPSPSLMEGKGAKRSLMSDLRRLREQKSAATPPKPRAFPPAVPAPQRTLMGQNRPCRQQMPSSNSTKKTGNSPFRPNSVGGGGSRCRSEPRSDGGRFSMRGTQPMKGQPNAMPAKDAAVHQQSPEMVAWLRRKEYDPRKAAAAASTDQSQKETHQRQQPKSIAPLALPEENSSGAGSEEAFMASRSFSTSATTKSPFARWRQNRKTLATGDQRSNRSHDDLSRLGESLDEESLPGVAVDSCSSSLQRTVDELTQKCHKSIALLKLCNQSGLSSSVEQLLERVVEGESPEEVEDQFGAVGSDGKSNSENISDRLERLSSAFDAIQKYLEEQTSVSSSRASLAALGKMATTTESVQKTNAEN</sequence>
<feature type="signal peptide" evidence="2">
    <location>
        <begin position="1"/>
        <end position="17"/>
    </location>
</feature>
<dbReference type="InterPro" id="IPR042307">
    <property type="entry name" value="Reeler_sf"/>
</dbReference>
<dbReference type="GO" id="GO:0016020">
    <property type="term" value="C:membrane"/>
    <property type="evidence" value="ECO:0007669"/>
    <property type="project" value="TreeGrafter"/>
</dbReference>
<feature type="domain" description="Reelin" evidence="3">
    <location>
        <begin position="8"/>
        <end position="189"/>
    </location>
</feature>
<feature type="region of interest" description="Disordered" evidence="1">
    <location>
        <begin position="1134"/>
        <end position="1159"/>
    </location>
</feature>
<evidence type="ECO:0000256" key="1">
    <source>
        <dbReference type="SAM" id="MobiDB-lite"/>
    </source>
</evidence>
<feature type="chain" id="PRO_5037034246" evidence="2">
    <location>
        <begin position="18"/>
        <end position="1210"/>
    </location>
</feature>
<dbReference type="PANTHER" id="PTHR45828:SF42">
    <property type="entry name" value="DEFENSE PROTEIN L(2)34FC"/>
    <property type="match status" value="1"/>
</dbReference>
<dbReference type="PROSITE" id="PS51019">
    <property type="entry name" value="REELIN"/>
    <property type="match status" value="1"/>
</dbReference>
<feature type="compositionally biased region" description="Polar residues" evidence="1">
    <location>
        <begin position="554"/>
        <end position="583"/>
    </location>
</feature>
<feature type="region of interest" description="Disordered" evidence="1">
    <location>
        <begin position="715"/>
        <end position="1086"/>
    </location>
</feature>
<feature type="compositionally biased region" description="Basic and acidic residues" evidence="1">
    <location>
        <begin position="762"/>
        <end position="790"/>
    </location>
</feature>
<organism evidence="4 5">
    <name type="scientific">Globodera rostochiensis</name>
    <name type="common">Golden nematode worm</name>
    <name type="synonym">Heterodera rostochiensis</name>
    <dbReference type="NCBI Taxonomy" id="31243"/>
    <lineage>
        <taxon>Eukaryota</taxon>
        <taxon>Metazoa</taxon>
        <taxon>Ecdysozoa</taxon>
        <taxon>Nematoda</taxon>
        <taxon>Chromadorea</taxon>
        <taxon>Rhabditida</taxon>
        <taxon>Tylenchina</taxon>
        <taxon>Tylenchomorpha</taxon>
        <taxon>Tylenchoidea</taxon>
        <taxon>Heteroderidae</taxon>
        <taxon>Heteroderinae</taxon>
        <taxon>Globodera</taxon>
    </lineage>
</organism>
<dbReference type="Proteomes" id="UP000887572">
    <property type="component" value="Unplaced"/>
</dbReference>
<evidence type="ECO:0000256" key="2">
    <source>
        <dbReference type="SAM" id="SignalP"/>
    </source>
</evidence>
<dbReference type="Pfam" id="PF02014">
    <property type="entry name" value="Reeler"/>
    <property type="match status" value="1"/>
</dbReference>
<dbReference type="AlphaFoldDB" id="A0A914HHE9"/>
<dbReference type="InterPro" id="IPR051237">
    <property type="entry name" value="Ferric-chelate_Red/DefProt"/>
</dbReference>
<feature type="compositionally biased region" description="Low complexity" evidence="1">
    <location>
        <begin position="327"/>
        <end position="337"/>
    </location>
</feature>
<feature type="compositionally biased region" description="Low complexity" evidence="1">
    <location>
        <begin position="597"/>
        <end position="610"/>
    </location>
</feature>
<feature type="compositionally biased region" description="Polar residues" evidence="1">
    <location>
        <begin position="812"/>
        <end position="835"/>
    </location>
</feature>
<feature type="region of interest" description="Disordered" evidence="1">
    <location>
        <begin position="453"/>
        <end position="500"/>
    </location>
</feature>
<feature type="compositionally biased region" description="Polar residues" evidence="1">
    <location>
        <begin position="1035"/>
        <end position="1045"/>
    </location>
</feature>
<feature type="compositionally biased region" description="Low complexity" evidence="1">
    <location>
        <begin position="1019"/>
        <end position="1030"/>
    </location>
</feature>
<feature type="compositionally biased region" description="Basic and acidic residues" evidence="1">
    <location>
        <begin position="1063"/>
        <end position="1073"/>
    </location>
</feature>
<dbReference type="InterPro" id="IPR002861">
    <property type="entry name" value="Reeler_dom"/>
</dbReference>
<feature type="compositionally biased region" description="Basic and acidic residues" evidence="1">
    <location>
        <begin position="611"/>
        <end position="622"/>
    </location>
</feature>
<evidence type="ECO:0000313" key="4">
    <source>
        <dbReference type="Proteomes" id="UP000887572"/>
    </source>
</evidence>
<dbReference type="PANTHER" id="PTHR45828">
    <property type="entry name" value="CYTOCHROME B561/FERRIC REDUCTASE TRANSMEMBRANE"/>
    <property type="match status" value="1"/>
</dbReference>
<dbReference type="WBParaSite" id="Gr19_v10_g17530.t1">
    <property type="protein sequence ID" value="Gr19_v10_g17530.t1"/>
    <property type="gene ID" value="Gr19_v10_g17530"/>
</dbReference>
<dbReference type="CDD" id="cd08544">
    <property type="entry name" value="Reeler"/>
    <property type="match status" value="1"/>
</dbReference>
<keyword evidence="2" id="KW-0732">Signal</keyword>
<feature type="compositionally biased region" description="Low complexity" evidence="1">
    <location>
        <begin position="530"/>
        <end position="547"/>
    </location>
</feature>
<feature type="compositionally biased region" description="Low complexity" evidence="1">
    <location>
        <begin position="836"/>
        <end position="855"/>
    </location>
</feature>
<proteinExistence type="predicted"/>